<accession>A0AA88SZN9</accession>
<proteinExistence type="predicted"/>
<dbReference type="Proteomes" id="UP001187415">
    <property type="component" value="Unassembled WGS sequence"/>
</dbReference>
<protein>
    <submittedName>
        <fullName evidence="1">Uncharacterized protein</fullName>
    </submittedName>
</protein>
<organism evidence="1 2">
    <name type="scientific">Channa striata</name>
    <name type="common">Snakehead murrel</name>
    <name type="synonym">Ophicephalus striatus</name>
    <dbReference type="NCBI Taxonomy" id="64152"/>
    <lineage>
        <taxon>Eukaryota</taxon>
        <taxon>Metazoa</taxon>
        <taxon>Chordata</taxon>
        <taxon>Craniata</taxon>
        <taxon>Vertebrata</taxon>
        <taxon>Euteleostomi</taxon>
        <taxon>Actinopterygii</taxon>
        <taxon>Neopterygii</taxon>
        <taxon>Teleostei</taxon>
        <taxon>Neoteleostei</taxon>
        <taxon>Acanthomorphata</taxon>
        <taxon>Anabantaria</taxon>
        <taxon>Anabantiformes</taxon>
        <taxon>Channoidei</taxon>
        <taxon>Channidae</taxon>
        <taxon>Channa</taxon>
    </lineage>
</organism>
<dbReference type="EMBL" id="JAUPFM010000003">
    <property type="protein sequence ID" value="KAK2856884.1"/>
    <property type="molecule type" value="Genomic_DNA"/>
</dbReference>
<gene>
    <name evidence="1" type="ORF">Q5P01_005619</name>
</gene>
<name>A0AA88SZN9_CHASR</name>
<dbReference type="AlphaFoldDB" id="A0AA88SZN9"/>
<comment type="caution">
    <text evidence="1">The sequence shown here is derived from an EMBL/GenBank/DDBJ whole genome shotgun (WGS) entry which is preliminary data.</text>
</comment>
<evidence type="ECO:0000313" key="1">
    <source>
        <dbReference type="EMBL" id="KAK2856884.1"/>
    </source>
</evidence>
<evidence type="ECO:0000313" key="2">
    <source>
        <dbReference type="Proteomes" id="UP001187415"/>
    </source>
</evidence>
<keyword evidence="2" id="KW-1185">Reference proteome</keyword>
<reference evidence="1" key="1">
    <citation type="submission" date="2023-07" db="EMBL/GenBank/DDBJ databases">
        <title>Chromosome-level Genome Assembly of Striped Snakehead (Channa striata).</title>
        <authorList>
            <person name="Liu H."/>
        </authorList>
    </citation>
    <scope>NUCLEOTIDE SEQUENCE</scope>
    <source>
        <strain evidence="1">Gz</strain>
        <tissue evidence="1">Muscle</tissue>
    </source>
</reference>
<sequence>MLVLIDSWTQVDGICVRFTVFQILNTFSDTQRTFVHLGLCLQLMQQACAVTQWMKAEKDTVQPGPGSPQ</sequence>